<feature type="domain" description="Transglutaminase C-terminal" evidence="4">
    <location>
        <begin position="693"/>
        <end position="775"/>
    </location>
</feature>
<name>A0ABM5G4Q3_9SAUR</name>
<dbReference type="Gene3D" id="3.90.260.10">
    <property type="entry name" value="Transglutaminase-like"/>
    <property type="match status" value="2"/>
</dbReference>
<evidence type="ECO:0000313" key="5">
    <source>
        <dbReference type="Proteomes" id="UP001652642"/>
    </source>
</evidence>
<comment type="similarity">
    <text evidence="1">Belongs to the transglutaminase superfamily. Transglutaminase family.</text>
</comment>
<evidence type="ECO:0000313" key="6">
    <source>
        <dbReference type="RefSeq" id="XP_072852632.1"/>
    </source>
</evidence>
<dbReference type="InterPro" id="IPR036238">
    <property type="entry name" value="Transglutaminase_C_sf"/>
</dbReference>
<dbReference type="InterPro" id="IPR008958">
    <property type="entry name" value="Transglutaminase_C"/>
</dbReference>
<evidence type="ECO:0000259" key="3">
    <source>
        <dbReference type="Pfam" id="PF00868"/>
    </source>
</evidence>
<dbReference type="Pfam" id="PF00868">
    <property type="entry name" value="Transglut_N"/>
    <property type="match status" value="1"/>
</dbReference>
<feature type="domain" description="Transglutaminase C-terminal" evidence="4">
    <location>
        <begin position="582"/>
        <end position="666"/>
    </location>
</feature>
<dbReference type="Gene3D" id="2.60.40.10">
    <property type="entry name" value="Immunoglobulins"/>
    <property type="match status" value="3"/>
</dbReference>
<protein>
    <submittedName>
        <fullName evidence="6">Protein 4.2-like isoform X1</fullName>
    </submittedName>
</protein>
<dbReference type="InterPro" id="IPR001102">
    <property type="entry name" value="Transglutaminase_N"/>
</dbReference>
<accession>A0ABM5G4Q3</accession>
<proteinExistence type="inferred from homology"/>
<dbReference type="SUPFAM" id="SSF81296">
    <property type="entry name" value="E set domains"/>
    <property type="match status" value="1"/>
</dbReference>
<reference evidence="6" key="1">
    <citation type="submission" date="2025-08" db="UniProtKB">
        <authorList>
            <consortium name="RefSeq"/>
        </authorList>
    </citation>
    <scope>IDENTIFICATION</scope>
</reference>
<dbReference type="Pfam" id="PF00927">
    <property type="entry name" value="Transglut_C"/>
    <property type="match status" value="2"/>
</dbReference>
<sequence>MGQALQVKRCDVQAAGNNQAHHTAAISMERLVVRRGQPFALTLHFGSPVPGGGLRQLRRTSLVAQTGPRPSKADGSLVEIPISRLDNWTGWEAAVDAQDASSWSLVVTAPPDAPVGHYALLLRHVSALGQATQCPLASFALLFNPWCRGDSVFLPNEAQRQEYVLNQDGTIYWGLEEAPQEQPWDFGQVGEGAFPGNPGGALRPPLWSQWAQLGASGPVPRGWHLVAKLLRGCVWVNTHKGSAHALGGASCPWLCLRSCSQLTSPFGAQAPGAAFGEGLPPREGLRLPAPGGRSGGSPLLAFRRHGGHQPGPAGGHPPLLAAGCNAAAAASLGAAEPPPRLPPPQCPAEQRGTPSPPGGLLDGRAQRRDSPFPMARQPPHPAPVAGHPMPARPLWAGLGICCGPVLRPFRVWNECWMSRQDLEPGYHGWQAIDATPQDTGRGLHCCGPAPVKAIREGRLDLPYDVATFFAATNATCVPWVRLESGALEPAFSSPKYVGNHISTKGVGSERCEDITHNYKAPEGSAEETAVLEKAWQTLTERQEPGRGGTGCQAPPWLRPGAQAEVEAEEPLLLFARLQAEESSLALGRDARLSVAVASASSRERPLQVVLGAQALRYDGRALQQFWKEEFHVTIRDRHEHVLRTTLPYAEYGPALKSSLLMKVTALVRDRPPLSTRSPAFLAWQEIHLAAPGLLVQIPESVTQFQPTEAKVQLHNPLPEPLADCVVSVSGRGLVHKERSYRLGPIEAGATRHLSIPFTPTQAGARRLTIHVGSSSLLQPRRTLETIRVARAATQSSPLSREAQ</sequence>
<dbReference type="RefSeq" id="XP_072852632.1">
    <property type="nucleotide sequence ID" value="XM_072996531.1"/>
</dbReference>
<dbReference type="PANTHER" id="PTHR11590:SF44">
    <property type="entry name" value="PROTEIN 4.2"/>
    <property type="match status" value="1"/>
</dbReference>
<dbReference type="Proteomes" id="UP001652642">
    <property type="component" value="Chromosome 4"/>
</dbReference>
<feature type="region of interest" description="Disordered" evidence="2">
    <location>
        <begin position="273"/>
        <end position="319"/>
    </location>
</feature>
<dbReference type="InterPro" id="IPR050779">
    <property type="entry name" value="Transglutaminase"/>
</dbReference>
<dbReference type="PANTHER" id="PTHR11590">
    <property type="entry name" value="PROTEIN-GLUTAMINE GAMMA-GLUTAMYLTRANSFERASE"/>
    <property type="match status" value="1"/>
</dbReference>
<dbReference type="InterPro" id="IPR036985">
    <property type="entry name" value="Transglutaminase-like_sf"/>
</dbReference>
<dbReference type="InterPro" id="IPR014756">
    <property type="entry name" value="Ig_E-set"/>
</dbReference>
<dbReference type="InterPro" id="IPR023608">
    <property type="entry name" value="Transglutaminase_animal"/>
</dbReference>
<dbReference type="SUPFAM" id="SSF54001">
    <property type="entry name" value="Cysteine proteinases"/>
    <property type="match status" value="2"/>
</dbReference>
<keyword evidence="5" id="KW-1185">Reference proteome</keyword>
<dbReference type="GeneID" id="110086219"/>
<feature type="compositionally biased region" description="Pro residues" evidence="2">
    <location>
        <begin position="336"/>
        <end position="346"/>
    </location>
</feature>
<gene>
    <name evidence="6" type="primary">LOC110086219</name>
</gene>
<organism evidence="5 6">
    <name type="scientific">Pogona vitticeps</name>
    <name type="common">central bearded dragon</name>
    <dbReference type="NCBI Taxonomy" id="103695"/>
    <lineage>
        <taxon>Eukaryota</taxon>
        <taxon>Metazoa</taxon>
        <taxon>Chordata</taxon>
        <taxon>Craniata</taxon>
        <taxon>Vertebrata</taxon>
        <taxon>Euteleostomi</taxon>
        <taxon>Lepidosauria</taxon>
        <taxon>Squamata</taxon>
        <taxon>Bifurcata</taxon>
        <taxon>Unidentata</taxon>
        <taxon>Episquamata</taxon>
        <taxon>Toxicofera</taxon>
        <taxon>Iguania</taxon>
        <taxon>Acrodonta</taxon>
        <taxon>Agamidae</taxon>
        <taxon>Amphibolurinae</taxon>
        <taxon>Pogona</taxon>
    </lineage>
</organism>
<dbReference type="InterPro" id="IPR038765">
    <property type="entry name" value="Papain-like_cys_pep_sf"/>
</dbReference>
<dbReference type="InterPro" id="IPR013783">
    <property type="entry name" value="Ig-like_fold"/>
</dbReference>
<feature type="region of interest" description="Disordered" evidence="2">
    <location>
        <begin position="331"/>
        <end position="383"/>
    </location>
</feature>
<dbReference type="PIRSF" id="PIRSF000459">
    <property type="entry name" value="TGM_EBP42"/>
    <property type="match status" value="1"/>
</dbReference>
<evidence type="ECO:0000259" key="4">
    <source>
        <dbReference type="Pfam" id="PF00927"/>
    </source>
</evidence>
<dbReference type="SUPFAM" id="SSF49309">
    <property type="entry name" value="Transglutaminase, two C-terminal domains"/>
    <property type="match status" value="2"/>
</dbReference>
<feature type="domain" description="Transglutaminase N-terminal" evidence="3">
    <location>
        <begin position="8"/>
        <end position="123"/>
    </location>
</feature>
<evidence type="ECO:0000256" key="2">
    <source>
        <dbReference type="SAM" id="MobiDB-lite"/>
    </source>
</evidence>
<evidence type="ECO:0000256" key="1">
    <source>
        <dbReference type="ARBA" id="ARBA00005968"/>
    </source>
</evidence>